<evidence type="ECO:0000313" key="2">
    <source>
        <dbReference type="Proteomes" id="UP000054485"/>
    </source>
</evidence>
<name>A0A0D0ACQ6_9AGAM</name>
<dbReference type="HOGENOM" id="CLU_155624_0_1_1"/>
<keyword evidence="2" id="KW-1185">Reference proteome</keyword>
<accession>A0A0D0ACQ6</accession>
<sequence length="76" mass="8483">GAINITCDAWQASNTDGYFAVTGHWIEENNPGQWECQNALFRFTKVNNAHNGKRLSGALFKILDRIGVAQKVSQFI</sequence>
<reference evidence="2" key="2">
    <citation type="submission" date="2015-01" db="EMBL/GenBank/DDBJ databases">
        <title>Evolutionary Origins and Diversification of the Mycorrhizal Mutualists.</title>
        <authorList>
            <consortium name="DOE Joint Genome Institute"/>
            <consortium name="Mycorrhizal Genomics Consortium"/>
            <person name="Kohler A."/>
            <person name="Kuo A."/>
            <person name="Nagy L.G."/>
            <person name="Floudas D."/>
            <person name="Copeland A."/>
            <person name="Barry K.W."/>
            <person name="Cichocki N."/>
            <person name="Veneault-Fourrey C."/>
            <person name="LaButti K."/>
            <person name="Lindquist E.A."/>
            <person name="Lipzen A."/>
            <person name="Lundell T."/>
            <person name="Morin E."/>
            <person name="Murat C."/>
            <person name="Riley R."/>
            <person name="Ohm R."/>
            <person name="Sun H."/>
            <person name="Tunlid A."/>
            <person name="Henrissat B."/>
            <person name="Grigoriev I.V."/>
            <person name="Hibbett D.S."/>
            <person name="Martin F."/>
        </authorList>
    </citation>
    <scope>NUCLEOTIDE SEQUENCE [LARGE SCALE GENOMIC DNA]</scope>
    <source>
        <strain evidence="2">UH-Slu-Lm8-n1</strain>
    </source>
</reference>
<proteinExistence type="predicted"/>
<evidence type="ECO:0000313" key="1">
    <source>
        <dbReference type="EMBL" id="KIK32027.1"/>
    </source>
</evidence>
<protein>
    <submittedName>
        <fullName evidence="1">Uncharacterized protein</fullName>
    </submittedName>
</protein>
<reference evidence="1 2" key="1">
    <citation type="submission" date="2014-04" db="EMBL/GenBank/DDBJ databases">
        <authorList>
            <consortium name="DOE Joint Genome Institute"/>
            <person name="Kuo A."/>
            <person name="Ruytinx J."/>
            <person name="Rineau F."/>
            <person name="Colpaert J."/>
            <person name="Kohler A."/>
            <person name="Nagy L.G."/>
            <person name="Floudas D."/>
            <person name="Copeland A."/>
            <person name="Barry K.W."/>
            <person name="Cichocki N."/>
            <person name="Veneault-Fourrey C."/>
            <person name="LaButti K."/>
            <person name="Lindquist E.A."/>
            <person name="Lipzen A."/>
            <person name="Lundell T."/>
            <person name="Morin E."/>
            <person name="Murat C."/>
            <person name="Sun H."/>
            <person name="Tunlid A."/>
            <person name="Henrissat B."/>
            <person name="Grigoriev I.V."/>
            <person name="Hibbett D.S."/>
            <person name="Martin F."/>
            <person name="Nordberg H.P."/>
            <person name="Cantor M.N."/>
            <person name="Hua S.X."/>
        </authorList>
    </citation>
    <scope>NUCLEOTIDE SEQUENCE [LARGE SCALE GENOMIC DNA]</scope>
    <source>
        <strain evidence="1 2">UH-Slu-Lm8-n1</strain>
    </source>
</reference>
<dbReference type="InParanoid" id="A0A0D0ACQ6"/>
<dbReference type="AlphaFoldDB" id="A0A0D0ACQ6"/>
<dbReference type="EMBL" id="KN836456">
    <property type="protein sequence ID" value="KIK32027.1"/>
    <property type="molecule type" value="Genomic_DNA"/>
</dbReference>
<dbReference type="Proteomes" id="UP000054485">
    <property type="component" value="Unassembled WGS sequence"/>
</dbReference>
<feature type="non-terminal residue" evidence="1">
    <location>
        <position position="1"/>
    </location>
</feature>
<dbReference type="STRING" id="930992.A0A0D0ACQ6"/>
<dbReference type="OrthoDB" id="2648256at2759"/>
<gene>
    <name evidence="1" type="ORF">CY34DRAFT_102364</name>
</gene>
<organism evidence="1 2">
    <name type="scientific">Suillus luteus UH-Slu-Lm8-n1</name>
    <dbReference type="NCBI Taxonomy" id="930992"/>
    <lineage>
        <taxon>Eukaryota</taxon>
        <taxon>Fungi</taxon>
        <taxon>Dikarya</taxon>
        <taxon>Basidiomycota</taxon>
        <taxon>Agaricomycotina</taxon>
        <taxon>Agaricomycetes</taxon>
        <taxon>Agaricomycetidae</taxon>
        <taxon>Boletales</taxon>
        <taxon>Suillineae</taxon>
        <taxon>Suillaceae</taxon>
        <taxon>Suillus</taxon>
    </lineage>
</organism>